<accession>A0A429ZXI9</accession>
<dbReference type="SUPFAM" id="SSF63817">
    <property type="entry name" value="Sortase"/>
    <property type="match status" value="1"/>
</dbReference>
<dbReference type="AlphaFoldDB" id="A0A429ZXI9"/>
<evidence type="ECO:0000313" key="6">
    <source>
        <dbReference type="Proteomes" id="UP000287857"/>
    </source>
</evidence>
<dbReference type="GO" id="GO:0008234">
    <property type="term" value="F:cysteine-type peptidase activity"/>
    <property type="evidence" value="ECO:0007669"/>
    <property type="project" value="UniProtKB-KW"/>
</dbReference>
<keyword evidence="6" id="KW-1185">Reference proteome</keyword>
<keyword evidence="3" id="KW-0788">Thiol protease</keyword>
<dbReference type="EMBL" id="NGJS01000009">
    <property type="protein sequence ID" value="RST98582.1"/>
    <property type="molecule type" value="Genomic_DNA"/>
</dbReference>
<evidence type="ECO:0008006" key="7">
    <source>
        <dbReference type="Google" id="ProtNLM"/>
    </source>
</evidence>
<dbReference type="NCBIfam" id="TIGR01076">
    <property type="entry name" value="sortase_fam"/>
    <property type="match status" value="1"/>
</dbReference>
<organism evidence="5 6">
    <name type="scientific">Vagococcus vulneris</name>
    <dbReference type="NCBI Taxonomy" id="1977869"/>
    <lineage>
        <taxon>Bacteria</taxon>
        <taxon>Bacillati</taxon>
        <taxon>Bacillota</taxon>
        <taxon>Bacilli</taxon>
        <taxon>Lactobacillales</taxon>
        <taxon>Enterococcaceae</taxon>
        <taxon>Vagococcus</taxon>
    </lineage>
</organism>
<keyword evidence="2" id="KW-0378">Hydrolase</keyword>
<evidence type="ECO:0000313" key="5">
    <source>
        <dbReference type="EMBL" id="RST98582.1"/>
    </source>
</evidence>
<gene>
    <name evidence="5" type="ORF">CBF37_07345</name>
</gene>
<proteinExistence type="predicted"/>
<dbReference type="Gene3D" id="2.40.260.10">
    <property type="entry name" value="Sortase"/>
    <property type="match status" value="1"/>
</dbReference>
<evidence type="ECO:0000256" key="2">
    <source>
        <dbReference type="ARBA" id="ARBA00022801"/>
    </source>
</evidence>
<dbReference type="CDD" id="cd06165">
    <property type="entry name" value="Sortase_A"/>
    <property type="match status" value="1"/>
</dbReference>
<feature type="active site" description="Proton donor/acceptor" evidence="4">
    <location>
        <position position="101"/>
    </location>
</feature>
<keyword evidence="1" id="KW-0645">Protease</keyword>
<dbReference type="InterPro" id="IPR005754">
    <property type="entry name" value="Sortase"/>
</dbReference>
<dbReference type="InterPro" id="IPR042007">
    <property type="entry name" value="Sortase_A"/>
</dbReference>
<dbReference type="Pfam" id="PF04203">
    <property type="entry name" value="Sortase"/>
    <property type="match status" value="1"/>
</dbReference>
<evidence type="ECO:0000256" key="4">
    <source>
        <dbReference type="PIRSR" id="PIRSR605754-1"/>
    </source>
</evidence>
<evidence type="ECO:0000256" key="3">
    <source>
        <dbReference type="ARBA" id="ARBA00022807"/>
    </source>
</evidence>
<dbReference type="RefSeq" id="WP_125984115.1">
    <property type="nucleotide sequence ID" value="NZ_NGJS01000009.1"/>
</dbReference>
<feature type="active site" description="Acyl-thioester intermediate" evidence="4">
    <location>
        <position position="163"/>
    </location>
</feature>
<sequence length="200" mass="22117">MVKQTTDKFTVEKYTAKDIEANKKKEATFNFDNVQSLDFNLVAEARKNTANMHVLGGIAIPSVELNLPIFKGISNYSIAVGAGTMKEDQIMGQGNYGLASHYMYDPKLLFAPLVRVEKGSSIFLTDLEYIYEYKVTMKEYVEPTRVEVIDDVPGKRMVTLVTCDVTGANRLIVQGELVKVAAGDAATKDMTSAFKLPQSN</sequence>
<dbReference type="GO" id="GO:0006508">
    <property type="term" value="P:proteolysis"/>
    <property type="evidence" value="ECO:0007669"/>
    <property type="project" value="UniProtKB-KW"/>
</dbReference>
<dbReference type="OrthoDB" id="1648028at2"/>
<name>A0A429ZXI9_9ENTE</name>
<dbReference type="InterPro" id="IPR023365">
    <property type="entry name" value="Sortase_dom-sf"/>
</dbReference>
<comment type="caution">
    <text evidence="5">The sequence shown here is derived from an EMBL/GenBank/DDBJ whole genome shotgun (WGS) entry which is preliminary data.</text>
</comment>
<dbReference type="Proteomes" id="UP000287857">
    <property type="component" value="Unassembled WGS sequence"/>
</dbReference>
<reference evidence="5 6" key="1">
    <citation type="submission" date="2017-05" db="EMBL/GenBank/DDBJ databases">
        <title>Vagococcus spp. assemblies.</title>
        <authorList>
            <person name="Gulvik C.A."/>
        </authorList>
    </citation>
    <scope>NUCLEOTIDE SEQUENCE [LARGE SCALE GENOMIC DNA]</scope>
    <source>
        <strain evidence="5 6">SS1995</strain>
    </source>
</reference>
<protein>
    <recommendedName>
        <fullName evidence="7">Class A sortase</fullName>
    </recommendedName>
</protein>
<evidence type="ECO:0000256" key="1">
    <source>
        <dbReference type="ARBA" id="ARBA00022670"/>
    </source>
</evidence>